<proteinExistence type="predicted"/>
<sequence length="444" mass="47956">MSQLFDRKTSVSLAKTSNPGTAPGSDLPRMETSFTATSSRVDTASTFSRTDRDREAGRLSSKRVPPPKALAKSSRIRNFFQRTHEQPKREPDHPVPHPAIARQQPASRSVAHYALPDAGDQISVHDLEQIFHEADALPDATETFSPLTSPHDTLDGQQETIQAPKHGHSILLPSPPIFSTHFLKEPANAAAPKVSLQLDIPSSSSSLDMSKYANAVSPINIPSPSEEHRGPSLVELPPQRPSRLPQVGRIPRVVSKRERDRERKLSMHSFSRPFATQPSPAVIQSPVFPSAPEETATYDVSPANTHIDSQAASPVLTPIDGFGSAEQEEGAKERHNSVGSRSKPEAEFMAFPPPRKNSEISSSSSGTISIPIPTAIIPPEGAPLSEDEVWNEYDDLLDAVLVPHAPRGPLPNLPYKDASFAQAYLAGGISSTGPPPTAYSDDVP</sequence>
<dbReference type="Proteomes" id="UP001186974">
    <property type="component" value="Unassembled WGS sequence"/>
</dbReference>
<gene>
    <name evidence="1" type="ORF">LTS18_012268</name>
</gene>
<evidence type="ECO:0000313" key="2">
    <source>
        <dbReference type="Proteomes" id="UP001186974"/>
    </source>
</evidence>
<keyword evidence="2" id="KW-1185">Reference proteome</keyword>
<evidence type="ECO:0000313" key="1">
    <source>
        <dbReference type="EMBL" id="KAK3076708.1"/>
    </source>
</evidence>
<dbReference type="EMBL" id="JAWDJW010003645">
    <property type="protein sequence ID" value="KAK3076708.1"/>
    <property type="molecule type" value="Genomic_DNA"/>
</dbReference>
<feature type="non-terminal residue" evidence="1">
    <location>
        <position position="444"/>
    </location>
</feature>
<accession>A0ACC3DJ99</accession>
<protein>
    <submittedName>
        <fullName evidence="1">Uncharacterized protein</fullName>
    </submittedName>
</protein>
<comment type="caution">
    <text evidence="1">The sequence shown here is derived from an EMBL/GenBank/DDBJ whole genome shotgun (WGS) entry which is preliminary data.</text>
</comment>
<reference evidence="1" key="1">
    <citation type="submission" date="2024-09" db="EMBL/GenBank/DDBJ databases">
        <title>Black Yeasts Isolated from many extreme environments.</title>
        <authorList>
            <person name="Coleine C."/>
            <person name="Stajich J.E."/>
            <person name="Selbmann L."/>
        </authorList>
    </citation>
    <scope>NUCLEOTIDE SEQUENCE</scope>
    <source>
        <strain evidence="1">CCFEE 5737</strain>
    </source>
</reference>
<name>A0ACC3DJ99_9PEZI</name>
<organism evidence="1 2">
    <name type="scientific">Coniosporium uncinatum</name>
    <dbReference type="NCBI Taxonomy" id="93489"/>
    <lineage>
        <taxon>Eukaryota</taxon>
        <taxon>Fungi</taxon>
        <taxon>Dikarya</taxon>
        <taxon>Ascomycota</taxon>
        <taxon>Pezizomycotina</taxon>
        <taxon>Dothideomycetes</taxon>
        <taxon>Dothideomycetes incertae sedis</taxon>
        <taxon>Coniosporium</taxon>
    </lineage>
</organism>